<dbReference type="InterPro" id="IPR014646">
    <property type="entry name" value="Rfa2/RPA32"/>
</dbReference>
<dbReference type="InterPro" id="IPR036388">
    <property type="entry name" value="WH-like_DNA-bd_sf"/>
</dbReference>
<dbReference type="GO" id="GO:0003697">
    <property type="term" value="F:single-stranded DNA binding"/>
    <property type="evidence" value="ECO:0007669"/>
    <property type="project" value="TreeGrafter"/>
</dbReference>
<evidence type="ECO:0000256" key="3">
    <source>
        <dbReference type="ARBA" id="ARBA00022705"/>
    </source>
</evidence>
<evidence type="ECO:0000256" key="5">
    <source>
        <dbReference type="ARBA" id="ARBA00023242"/>
    </source>
</evidence>
<evidence type="ECO:0000313" key="9">
    <source>
        <dbReference type="EMBL" id="PSS16700.1"/>
    </source>
</evidence>
<dbReference type="GeneID" id="36577346"/>
<evidence type="ECO:0008006" key="11">
    <source>
        <dbReference type="Google" id="ProtNLM"/>
    </source>
</evidence>
<keyword evidence="5" id="KW-0539">Nucleus</keyword>
<comment type="similarity">
    <text evidence="2">Belongs to the replication factor A protein 2 family.</text>
</comment>
<dbReference type="InterPro" id="IPR012340">
    <property type="entry name" value="NA-bd_OB-fold"/>
</dbReference>
<evidence type="ECO:0000256" key="1">
    <source>
        <dbReference type="ARBA" id="ARBA00004123"/>
    </source>
</evidence>
<name>A0A2T3AZW6_AMORE</name>
<dbReference type="STRING" id="857342.A0A2T3AZW6"/>
<protein>
    <recommendedName>
        <fullName evidence="11">Replication protein A C-terminal domain-containing protein</fullName>
    </recommendedName>
</protein>
<dbReference type="Pfam" id="PF08784">
    <property type="entry name" value="RPA_C"/>
    <property type="match status" value="1"/>
</dbReference>
<dbReference type="InterPro" id="IPR014892">
    <property type="entry name" value="RPA_C"/>
</dbReference>
<dbReference type="InterPro" id="IPR036390">
    <property type="entry name" value="WH_DNA-bd_sf"/>
</dbReference>
<dbReference type="OrthoDB" id="25571at2759"/>
<dbReference type="CDD" id="cd04478">
    <property type="entry name" value="RPA2_DBD_D"/>
    <property type="match status" value="1"/>
</dbReference>
<evidence type="ECO:0000256" key="4">
    <source>
        <dbReference type="ARBA" id="ARBA00023125"/>
    </source>
</evidence>
<accession>A0A2T3AZW6</accession>
<feature type="domain" description="OB" evidence="7">
    <location>
        <begin position="82"/>
        <end position="146"/>
    </location>
</feature>
<dbReference type="FunCoup" id="A0A2T3AZW6">
    <property type="interactions" value="851"/>
</dbReference>
<dbReference type="GO" id="GO:0006260">
    <property type="term" value="P:DNA replication"/>
    <property type="evidence" value="ECO:0007669"/>
    <property type="project" value="UniProtKB-KW"/>
</dbReference>
<gene>
    <name evidence="9" type="ORF">M430DRAFT_67041</name>
</gene>
<dbReference type="Proteomes" id="UP000241818">
    <property type="component" value="Unassembled WGS sequence"/>
</dbReference>
<dbReference type="GO" id="GO:0000781">
    <property type="term" value="C:chromosome, telomeric region"/>
    <property type="evidence" value="ECO:0007669"/>
    <property type="project" value="TreeGrafter"/>
</dbReference>
<comment type="subcellular location">
    <subcellularLocation>
        <location evidence="1">Nucleus</location>
    </subcellularLocation>
</comment>
<sequence length="285" mass="30641">MSMYYYGYNAGGYTTTSYGAQGGADGGGFLGGSQAGSQDTPGGTKRYGQDTLRPVTIKQLLDAVFPYPDAEAKVDGTSLTQVDLVGRVSTVSAQATNTTYKIDDGTGVIEVKQWVDGDAPPELQKYTPKEGDYVHVWGKLKEFNNRRHVGSHVIHPITDFNEISYHLLHATAVHLYFTRGPLGGANGAAVKSEGQGMFVDGGYGATNGAPGAVGKKLPPRISPIARKVYEFLQSTPQNNEGLHVHNISHQLNIPANEVFKAGDELLGEGLIYTTLDDETWAVLEY</sequence>
<keyword evidence="4" id="KW-0238">DNA-binding</keyword>
<keyword evidence="3" id="KW-0235">DNA replication</keyword>
<evidence type="ECO:0000259" key="8">
    <source>
        <dbReference type="Pfam" id="PF08784"/>
    </source>
</evidence>
<proteinExistence type="inferred from homology"/>
<dbReference type="Gene3D" id="1.10.10.10">
    <property type="entry name" value="Winged helix-like DNA-binding domain superfamily/Winged helix DNA-binding domain"/>
    <property type="match status" value="1"/>
</dbReference>
<dbReference type="PANTHER" id="PTHR13989">
    <property type="entry name" value="REPLICATION PROTEIN A-RELATED"/>
    <property type="match status" value="1"/>
</dbReference>
<dbReference type="PANTHER" id="PTHR13989:SF16">
    <property type="entry name" value="REPLICATION PROTEIN A2"/>
    <property type="match status" value="1"/>
</dbReference>
<dbReference type="FunFam" id="1.10.10.10:FF:000168">
    <property type="entry name" value="Replication protein A 32 kDa subunit"/>
    <property type="match status" value="1"/>
</dbReference>
<keyword evidence="10" id="KW-1185">Reference proteome</keyword>
<feature type="domain" description="Replication protein A C-terminal" evidence="8">
    <location>
        <begin position="174"/>
        <end position="278"/>
    </location>
</feature>
<dbReference type="GO" id="GO:0006289">
    <property type="term" value="P:nucleotide-excision repair"/>
    <property type="evidence" value="ECO:0007669"/>
    <property type="project" value="TreeGrafter"/>
</dbReference>
<dbReference type="GO" id="GO:0005662">
    <property type="term" value="C:DNA replication factor A complex"/>
    <property type="evidence" value="ECO:0007669"/>
    <property type="project" value="TreeGrafter"/>
</dbReference>
<dbReference type="EMBL" id="KZ679012">
    <property type="protein sequence ID" value="PSS16700.1"/>
    <property type="molecule type" value="Genomic_DNA"/>
</dbReference>
<dbReference type="InterPro" id="IPR004365">
    <property type="entry name" value="NA-bd_OB_tRNA"/>
</dbReference>
<dbReference type="AlphaFoldDB" id="A0A2T3AZW6"/>
<evidence type="ECO:0000256" key="2">
    <source>
        <dbReference type="ARBA" id="ARBA00007815"/>
    </source>
</evidence>
<reference evidence="9 10" key="1">
    <citation type="journal article" date="2018" name="New Phytol.">
        <title>Comparative genomics and transcriptomics depict ericoid mycorrhizal fungi as versatile saprotrophs and plant mutualists.</title>
        <authorList>
            <person name="Martino E."/>
            <person name="Morin E."/>
            <person name="Grelet G.A."/>
            <person name="Kuo A."/>
            <person name="Kohler A."/>
            <person name="Daghino S."/>
            <person name="Barry K.W."/>
            <person name="Cichocki N."/>
            <person name="Clum A."/>
            <person name="Dockter R.B."/>
            <person name="Hainaut M."/>
            <person name="Kuo R.C."/>
            <person name="LaButti K."/>
            <person name="Lindahl B.D."/>
            <person name="Lindquist E.A."/>
            <person name="Lipzen A."/>
            <person name="Khouja H.R."/>
            <person name="Magnuson J."/>
            <person name="Murat C."/>
            <person name="Ohm R.A."/>
            <person name="Singer S.W."/>
            <person name="Spatafora J.W."/>
            <person name="Wang M."/>
            <person name="Veneault-Fourrey C."/>
            <person name="Henrissat B."/>
            <person name="Grigoriev I.V."/>
            <person name="Martin F.M."/>
            <person name="Perotto S."/>
        </authorList>
    </citation>
    <scope>NUCLEOTIDE SEQUENCE [LARGE SCALE GENOMIC DNA]</scope>
    <source>
        <strain evidence="9 10">ATCC 22711</strain>
    </source>
</reference>
<dbReference type="SUPFAM" id="SSF46785">
    <property type="entry name" value="Winged helix' DNA-binding domain"/>
    <property type="match status" value="1"/>
</dbReference>
<feature type="region of interest" description="Disordered" evidence="6">
    <location>
        <begin position="30"/>
        <end position="49"/>
    </location>
</feature>
<dbReference type="SUPFAM" id="SSF50249">
    <property type="entry name" value="Nucleic acid-binding proteins"/>
    <property type="match status" value="1"/>
</dbReference>
<dbReference type="Pfam" id="PF01336">
    <property type="entry name" value="tRNA_anti-codon"/>
    <property type="match status" value="1"/>
</dbReference>
<dbReference type="GO" id="GO:0000724">
    <property type="term" value="P:double-strand break repair via homologous recombination"/>
    <property type="evidence" value="ECO:0007669"/>
    <property type="project" value="TreeGrafter"/>
</dbReference>
<dbReference type="PIRSF" id="PIRSF036949">
    <property type="entry name" value="RPA32"/>
    <property type="match status" value="1"/>
</dbReference>
<evidence type="ECO:0000313" key="10">
    <source>
        <dbReference type="Proteomes" id="UP000241818"/>
    </source>
</evidence>
<organism evidence="9 10">
    <name type="scientific">Amorphotheca resinae ATCC 22711</name>
    <dbReference type="NCBI Taxonomy" id="857342"/>
    <lineage>
        <taxon>Eukaryota</taxon>
        <taxon>Fungi</taxon>
        <taxon>Dikarya</taxon>
        <taxon>Ascomycota</taxon>
        <taxon>Pezizomycotina</taxon>
        <taxon>Leotiomycetes</taxon>
        <taxon>Helotiales</taxon>
        <taxon>Amorphothecaceae</taxon>
        <taxon>Amorphotheca</taxon>
    </lineage>
</organism>
<dbReference type="Gene3D" id="2.40.50.140">
    <property type="entry name" value="Nucleic acid-binding proteins"/>
    <property type="match status" value="1"/>
</dbReference>
<dbReference type="InterPro" id="IPR040260">
    <property type="entry name" value="RFA2-like"/>
</dbReference>
<evidence type="ECO:0000256" key="6">
    <source>
        <dbReference type="SAM" id="MobiDB-lite"/>
    </source>
</evidence>
<evidence type="ECO:0000259" key="7">
    <source>
        <dbReference type="Pfam" id="PF01336"/>
    </source>
</evidence>
<dbReference type="RefSeq" id="XP_024720208.1">
    <property type="nucleotide sequence ID" value="XM_024869265.1"/>
</dbReference>
<dbReference type="InParanoid" id="A0A2T3AZW6"/>
<dbReference type="GO" id="GO:0035861">
    <property type="term" value="C:site of double-strand break"/>
    <property type="evidence" value="ECO:0007669"/>
    <property type="project" value="TreeGrafter"/>
</dbReference>